<organism evidence="2 3">
    <name type="scientific">Desmophyllum pertusum</name>
    <dbReference type="NCBI Taxonomy" id="174260"/>
    <lineage>
        <taxon>Eukaryota</taxon>
        <taxon>Metazoa</taxon>
        <taxon>Cnidaria</taxon>
        <taxon>Anthozoa</taxon>
        <taxon>Hexacorallia</taxon>
        <taxon>Scleractinia</taxon>
        <taxon>Caryophylliina</taxon>
        <taxon>Caryophylliidae</taxon>
        <taxon>Desmophyllum</taxon>
    </lineage>
</organism>
<keyword evidence="3" id="KW-1185">Reference proteome</keyword>
<dbReference type="Proteomes" id="UP001163046">
    <property type="component" value="Unassembled WGS sequence"/>
</dbReference>
<reference evidence="2" key="1">
    <citation type="submission" date="2023-01" db="EMBL/GenBank/DDBJ databases">
        <title>Genome assembly of the deep-sea coral Lophelia pertusa.</title>
        <authorList>
            <person name="Herrera S."/>
            <person name="Cordes E."/>
        </authorList>
    </citation>
    <scope>NUCLEOTIDE SEQUENCE</scope>
    <source>
        <strain evidence="2">USNM1676648</strain>
        <tissue evidence="2">Polyp</tissue>
    </source>
</reference>
<accession>A0A9W9ZD68</accession>
<evidence type="ECO:0000313" key="3">
    <source>
        <dbReference type="Proteomes" id="UP001163046"/>
    </source>
</evidence>
<evidence type="ECO:0000256" key="1">
    <source>
        <dbReference type="SAM" id="MobiDB-lite"/>
    </source>
</evidence>
<gene>
    <name evidence="2" type="ORF">OS493_017618</name>
</gene>
<comment type="caution">
    <text evidence="2">The sequence shown here is derived from an EMBL/GenBank/DDBJ whole genome shotgun (WGS) entry which is preliminary data.</text>
</comment>
<dbReference type="AlphaFoldDB" id="A0A9W9ZD68"/>
<protein>
    <submittedName>
        <fullName evidence="2">Uncharacterized protein</fullName>
    </submittedName>
</protein>
<proteinExistence type="predicted"/>
<evidence type="ECO:0000313" key="2">
    <source>
        <dbReference type="EMBL" id="KAJ7379120.1"/>
    </source>
</evidence>
<dbReference type="OrthoDB" id="5969695at2759"/>
<name>A0A9W9ZD68_9CNID</name>
<dbReference type="EMBL" id="MU826359">
    <property type="protein sequence ID" value="KAJ7379120.1"/>
    <property type="molecule type" value="Genomic_DNA"/>
</dbReference>
<feature type="region of interest" description="Disordered" evidence="1">
    <location>
        <begin position="78"/>
        <end position="103"/>
    </location>
</feature>
<sequence length="194" mass="22501">MHTKLKKRSIRADKQHSRLIKMTSKLERMKLGEEELRAEIARELKDTEEILPTSDSNGIRLPHISTKSTDWIKLPSNKSEASMSDYGTEGEQEDSRPSSVLSESALELSASEKRIVADKLAHKYDMTRELRNTIHEHMISRSYSFSYFDIIPPYKRKKPKPQKTKQVFNRLVYEDKIGVMAFSKNYPKKVVLNT</sequence>